<evidence type="ECO:0000313" key="9">
    <source>
        <dbReference type="Proteomes" id="UP000317977"/>
    </source>
</evidence>
<keyword evidence="5 7" id="KW-0808">Transferase</keyword>
<dbReference type="GO" id="GO:0000906">
    <property type="term" value="F:6,7-dimethyl-8-ribityllumazine synthase activity"/>
    <property type="evidence" value="ECO:0007669"/>
    <property type="project" value="UniProtKB-UniRule"/>
</dbReference>
<sequence length="170" mass="17790">MSTDKMPASAAREGEITGIEGDLPEGKVVIVASRYNGEICDALVDGAVKTIRDAGYPEHLTPIVRVPGAWELPTVARTVVDDDDVVAVIALGCVIKGETTHDEHINRSVSSALMDLGVESGLPIGFGLLTCNTLDQAKARAGGKVGNKGVETAEAVLELLRLNQKLTGDT</sequence>
<dbReference type="InterPro" id="IPR002180">
    <property type="entry name" value="LS/RS"/>
</dbReference>
<reference evidence="8 9" key="1">
    <citation type="submission" date="2019-02" db="EMBL/GenBank/DDBJ databases">
        <title>Deep-cultivation of Planctomycetes and their phenomic and genomic characterization uncovers novel biology.</title>
        <authorList>
            <person name="Wiegand S."/>
            <person name="Jogler M."/>
            <person name="Boedeker C."/>
            <person name="Pinto D."/>
            <person name="Vollmers J."/>
            <person name="Rivas-Marin E."/>
            <person name="Kohn T."/>
            <person name="Peeters S.H."/>
            <person name="Heuer A."/>
            <person name="Rast P."/>
            <person name="Oberbeckmann S."/>
            <person name="Bunk B."/>
            <person name="Jeske O."/>
            <person name="Meyerdierks A."/>
            <person name="Storesund J.E."/>
            <person name="Kallscheuer N."/>
            <person name="Luecker S."/>
            <person name="Lage O.M."/>
            <person name="Pohl T."/>
            <person name="Merkel B.J."/>
            <person name="Hornburger P."/>
            <person name="Mueller R.-W."/>
            <person name="Bruemmer F."/>
            <person name="Labrenz M."/>
            <person name="Spormann A.M."/>
            <person name="Op Den Camp H."/>
            <person name="Overmann J."/>
            <person name="Amann R."/>
            <person name="Jetten M.S.M."/>
            <person name="Mascher T."/>
            <person name="Medema M.H."/>
            <person name="Devos D.P."/>
            <person name="Kaster A.-K."/>
            <person name="Ovreas L."/>
            <person name="Rohde M."/>
            <person name="Galperin M.Y."/>
            <person name="Jogler C."/>
        </authorList>
    </citation>
    <scope>NUCLEOTIDE SEQUENCE [LARGE SCALE GENOMIC DNA]</scope>
    <source>
        <strain evidence="8 9">Poly59</strain>
    </source>
</reference>
<organism evidence="8 9">
    <name type="scientific">Rubripirellula reticaptiva</name>
    <dbReference type="NCBI Taxonomy" id="2528013"/>
    <lineage>
        <taxon>Bacteria</taxon>
        <taxon>Pseudomonadati</taxon>
        <taxon>Planctomycetota</taxon>
        <taxon>Planctomycetia</taxon>
        <taxon>Pirellulales</taxon>
        <taxon>Pirellulaceae</taxon>
        <taxon>Rubripirellula</taxon>
    </lineage>
</organism>
<accession>A0A5C6EFL4</accession>
<gene>
    <name evidence="7 8" type="primary">ribH</name>
    <name evidence="8" type="ORF">Poly59_53380</name>
</gene>
<dbReference type="InterPro" id="IPR034964">
    <property type="entry name" value="LS"/>
</dbReference>
<dbReference type="PANTHER" id="PTHR21058">
    <property type="entry name" value="6,7-DIMETHYL-8-RIBITYLLUMAZINE SYNTHASE DMRL SYNTHASE LUMAZINE SYNTHASE"/>
    <property type="match status" value="1"/>
</dbReference>
<protein>
    <recommendedName>
        <fullName evidence="3 7">6,7-dimethyl-8-ribityllumazine synthase</fullName>
        <shortName evidence="7">DMRL synthase</shortName>
        <shortName evidence="7">LS</shortName>
        <shortName evidence="7">Lumazine synthase</shortName>
        <ecNumber evidence="3 7">2.5.1.78</ecNumber>
    </recommendedName>
</protein>
<feature type="binding site" evidence="7">
    <location>
        <begin position="69"/>
        <end position="71"/>
    </location>
    <ligand>
        <name>5-amino-6-(D-ribitylamino)uracil</name>
        <dbReference type="ChEBI" id="CHEBI:15934"/>
    </ligand>
</feature>
<dbReference type="InterPro" id="IPR036467">
    <property type="entry name" value="LS/RS_sf"/>
</dbReference>
<dbReference type="RefSeq" id="WP_246151939.1">
    <property type="nucleotide sequence ID" value="NZ_SJPX01000006.1"/>
</dbReference>
<comment type="pathway">
    <text evidence="1 7">Cofactor biosynthesis; riboflavin biosynthesis; riboflavin from 2-hydroxy-3-oxobutyl phosphate and 5-amino-6-(D-ribitylamino)uracil: step 1/2.</text>
</comment>
<dbReference type="GO" id="GO:0009349">
    <property type="term" value="C:riboflavin synthase complex"/>
    <property type="evidence" value="ECO:0007669"/>
    <property type="project" value="UniProtKB-UniRule"/>
</dbReference>
<keyword evidence="4 7" id="KW-0686">Riboflavin biosynthesis</keyword>
<dbReference type="Proteomes" id="UP000317977">
    <property type="component" value="Unassembled WGS sequence"/>
</dbReference>
<feature type="binding site" evidence="7">
    <location>
        <position position="140"/>
    </location>
    <ligand>
        <name>(2S)-2-hydroxy-3-oxobutyl phosphate</name>
        <dbReference type="ChEBI" id="CHEBI:58830"/>
    </ligand>
</feature>
<evidence type="ECO:0000256" key="7">
    <source>
        <dbReference type="HAMAP-Rule" id="MF_00178"/>
    </source>
</evidence>
<feature type="binding site" evidence="7">
    <location>
        <begin position="98"/>
        <end position="99"/>
    </location>
    <ligand>
        <name>(2S)-2-hydroxy-3-oxobutyl phosphate</name>
        <dbReference type="ChEBI" id="CHEBI:58830"/>
    </ligand>
</feature>
<dbReference type="EMBL" id="SJPX01000006">
    <property type="protein sequence ID" value="TWU46396.1"/>
    <property type="molecule type" value="Genomic_DNA"/>
</dbReference>
<evidence type="ECO:0000256" key="5">
    <source>
        <dbReference type="ARBA" id="ARBA00022679"/>
    </source>
</evidence>
<dbReference type="Pfam" id="PF00885">
    <property type="entry name" value="DMRL_synthase"/>
    <property type="match status" value="1"/>
</dbReference>
<dbReference type="SUPFAM" id="SSF52121">
    <property type="entry name" value="Lumazine synthase"/>
    <property type="match status" value="1"/>
</dbReference>
<dbReference type="CDD" id="cd09209">
    <property type="entry name" value="Lumazine_synthase-I"/>
    <property type="match status" value="1"/>
</dbReference>
<dbReference type="NCBIfam" id="TIGR00114">
    <property type="entry name" value="lumazine-synth"/>
    <property type="match status" value="1"/>
</dbReference>
<dbReference type="PANTHER" id="PTHR21058:SF0">
    <property type="entry name" value="6,7-DIMETHYL-8-RIBITYLLUMAZINE SYNTHASE"/>
    <property type="match status" value="1"/>
</dbReference>
<feature type="active site" description="Proton donor" evidence="7">
    <location>
        <position position="101"/>
    </location>
</feature>
<evidence type="ECO:0000256" key="2">
    <source>
        <dbReference type="ARBA" id="ARBA00007424"/>
    </source>
</evidence>
<dbReference type="GO" id="GO:0005829">
    <property type="term" value="C:cytosol"/>
    <property type="evidence" value="ECO:0007669"/>
    <property type="project" value="TreeGrafter"/>
</dbReference>
<comment type="similarity">
    <text evidence="2 7">Belongs to the DMRL synthase family.</text>
</comment>
<keyword evidence="9" id="KW-1185">Reference proteome</keyword>
<dbReference type="HAMAP" id="MF_00178">
    <property type="entry name" value="Lumazine_synth"/>
    <property type="match status" value="1"/>
</dbReference>
<feature type="binding site" evidence="7">
    <location>
        <position position="126"/>
    </location>
    <ligand>
        <name>5-amino-6-(D-ribitylamino)uracil</name>
        <dbReference type="ChEBI" id="CHEBI:15934"/>
    </ligand>
</feature>
<evidence type="ECO:0000256" key="4">
    <source>
        <dbReference type="ARBA" id="ARBA00022619"/>
    </source>
</evidence>
<dbReference type="GO" id="GO:0009231">
    <property type="term" value="P:riboflavin biosynthetic process"/>
    <property type="evidence" value="ECO:0007669"/>
    <property type="project" value="UniProtKB-UniRule"/>
</dbReference>
<feature type="binding site" evidence="7">
    <location>
        <position position="35"/>
    </location>
    <ligand>
        <name>5-amino-6-(D-ribitylamino)uracil</name>
        <dbReference type="ChEBI" id="CHEBI:15934"/>
    </ligand>
</feature>
<proteinExistence type="inferred from homology"/>
<evidence type="ECO:0000256" key="3">
    <source>
        <dbReference type="ARBA" id="ARBA00012664"/>
    </source>
</evidence>
<dbReference type="AlphaFoldDB" id="A0A5C6EFL4"/>
<dbReference type="Gene3D" id="3.40.50.960">
    <property type="entry name" value="Lumazine/riboflavin synthase"/>
    <property type="match status" value="1"/>
</dbReference>
<dbReference type="UniPathway" id="UPA00275">
    <property type="reaction ID" value="UER00404"/>
</dbReference>
<evidence type="ECO:0000256" key="1">
    <source>
        <dbReference type="ARBA" id="ARBA00004917"/>
    </source>
</evidence>
<evidence type="ECO:0000256" key="6">
    <source>
        <dbReference type="ARBA" id="ARBA00048785"/>
    </source>
</evidence>
<feature type="binding site" evidence="7">
    <location>
        <begin position="93"/>
        <end position="95"/>
    </location>
    <ligand>
        <name>5-amino-6-(D-ribitylamino)uracil</name>
        <dbReference type="ChEBI" id="CHEBI:15934"/>
    </ligand>
</feature>
<comment type="function">
    <text evidence="7">Catalyzes the formation of 6,7-dimethyl-8-ribityllumazine by condensation of 5-amino-6-(D-ribitylamino)uracil with 3,4-dihydroxy-2-butanone 4-phosphate. This is the penultimate step in the biosynthesis of riboflavin.</text>
</comment>
<dbReference type="EC" id="2.5.1.78" evidence="3 7"/>
<comment type="caution">
    <text evidence="8">The sequence shown here is derived from an EMBL/GenBank/DDBJ whole genome shotgun (WGS) entry which is preliminary data.</text>
</comment>
<evidence type="ECO:0000313" key="8">
    <source>
        <dbReference type="EMBL" id="TWU46396.1"/>
    </source>
</evidence>
<comment type="catalytic activity">
    <reaction evidence="6 7">
        <text>(2S)-2-hydroxy-3-oxobutyl phosphate + 5-amino-6-(D-ribitylamino)uracil = 6,7-dimethyl-8-(1-D-ribityl)lumazine + phosphate + 2 H2O + H(+)</text>
        <dbReference type="Rhea" id="RHEA:26152"/>
        <dbReference type="ChEBI" id="CHEBI:15377"/>
        <dbReference type="ChEBI" id="CHEBI:15378"/>
        <dbReference type="ChEBI" id="CHEBI:15934"/>
        <dbReference type="ChEBI" id="CHEBI:43474"/>
        <dbReference type="ChEBI" id="CHEBI:58201"/>
        <dbReference type="ChEBI" id="CHEBI:58830"/>
        <dbReference type="EC" id="2.5.1.78"/>
    </reaction>
</comment>
<name>A0A5C6EFL4_9BACT</name>